<evidence type="ECO:0000313" key="7">
    <source>
        <dbReference type="EMBL" id="RUO39533.1"/>
    </source>
</evidence>
<keyword evidence="1" id="KW-0732">Signal</keyword>
<accession>A0A7Z7ESY8</accession>
<dbReference type="AlphaFoldDB" id="A0A7Z7ESY8"/>
<evidence type="ECO:0000259" key="6">
    <source>
        <dbReference type="Pfam" id="PF09864"/>
    </source>
</evidence>
<dbReference type="InterPro" id="IPR005184">
    <property type="entry name" value="DUF306_Meta_HslJ"/>
</dbReference>
<gene>
    <name evidence="7" type="ORF">CWE22_09555</name>
</gene>
<evidence type="ECO:0000259" key="5">
    <source>
        <dbReference type="Pfam" id="PF03724"/>
    </source>
</evidence>
<dbReference type="RefSeq" id="WP_169931206.1">
    <property type="nucleotide sequence ID" value="NZ_PIPR01000002.1"/>
</dbReference>
<feature type="domain" description="DUF306" evidence="5">
    <location>
        <begin position="202"/>
        <end position="297"/>
    </location>
</feature>
<dbReference type="Gene3D" id="2.40.128.200">
    <property type="match status" value="1"/>
</dbReference>
<keyword evidence="4" id="KW-0449">Lipoprotein</keyword>
<evidence type="ECO:0000256" key="1">
    <source>
        <dbReference type="ARBA" id="ARBA00022729"/>
    </source>
</evidence>
<feature type="domain" description="C-type lysozyme inhibitor" evidence="6">
    <location>
        <begin position="31"/>
        <end position="92"/>
    </location>
</feature>
<reference evidence="8" key="1">
    <citation type="journal article" date="2018" name="Front. Microbiol.">
        <title>Genome-Based Analysis Reveals the Taxonomy and Diversity of the Family Idiomarinaceae.</title>
        <authorList>
            <person name="Liu Y."/>
            <person name="Lai Q."/>
            <person name="Shao Z."/>
        </authorList>
    </citation>
    <scope>NUCLEOTIDE SEQUENCE [LARGE SCALE GENOMIC DNA]</scope>
    <source>
        <strain evidence="8">KYW314</strain>
    </source>
</reference>
<evidence type="ECO:0000313" key="8">
    <source>
        <dbReference type="Proteomes" id="UP000287766"/>
    </source>
</evidence>
<keyword evidence="8" id="KW-1185">Reference proteome</keyword>
<dbReference type="InterPro" id="IPR018660">
    <property type="entry name" value="MliC"/>
</dbReference>
<dbReference type="Pfam" id="PF09864">
    <property type="entry name" value="MliC"/>
    <property type="match status" value="1"/>
</dbReference>
<sequence>MWQKVIIPFSVGLLLIGCSKPESVTQPTVVYQCAALTLTTTASESGLDIQLQDQNYALVETVAASGARYRDDDFAIEFWSKGNEATLTINGEAFPLCIEEGTLPTSFSARGNEPFWLASLTGQTLTLREPGSEQELTVAAPRLVEDEPLMTWSIAAGSELNLMILDQYCQDSMSGQSYPYTAYLERDGEQTPGCAGDPRQLLEGVTWQLAQTTAEQAPTIQFIPEANVAGFAGCNRYRGTYQLTGEGLQFNPLAATKMLCDVDAMAIEDEWFRQLTEVQSFRLDAAGELDLVLADGNVIQLQRKK</sequence>
<organism evidence="7 8">
    <name type="scientific">Pseudidiomarina aestuarii</name>
    <dbReference type="NCBI Taxonomy" id="624146"/>
    <lineage>
        <taxon>Bacteria</taxon>
        <taxon>Pseudomonadati</taxon>
        <taxon>Pseudomonadota</taxon>
        <taxon>Gammaproteobacteria</taxon>
        <taxon>Alteromonadales</taxon>
        <taxon>Idiomarinaceae</taxon>
        <taxon>Pseudidiomarina</taxon>
    </lineage>
</organism>
<dbReference type="Pfam" id="PF03724">
    <property type="entry name" value="META"/>
    <property type="match status" value="1"/>
</dbReference>
<dbReference type="PROSITE" id="PS51257">
    <property type="entry name" value="PROKAR_LIPOPROTEIN"/>
    <property type="match status" value="1"/>
</dbReference>
<dbReference type="Proteomes" id="UP000287766">
    <property type="component" value="Unassembled WGS sequence"/>
</dbReference>
<dbReference type="EMBL" id="PIPR01000002">
    <property type="protein sequence ID" value="RUO39533.1"/>
    <property type="molecule type" value="Genomic_DNA"/>
</dbReference>
<protein>
    <recommendedName>
        <fullName evidence="9">Secreted protein containing HslJ-like protein</fullName>
    </recommendedName>
</protein>
<dbReference type="PANTHER" id="PTHR35535:SF2">
    <property type="entry name" value="DUF306 DOMAIN-CONTAINING PROTEIN"/>
    <property type="match status" value="1"/>
</dbReference>
<dbReference type="InterPro" id="IPR053147">
    <property type="entry name" value="Hsp_HslJ-like"/>
</dbReference>
<dbReference type="InterPro" id="IPR036328">
    <property type="entry name" value="MliC_sf"/>
</dbReference>
<dbReference type="PANTHER" id="PTHR35535">
    <property type="entry name" value="HEAT SHOCK PROTEIN HSLJ"/>
    <property type="match status" value="1"/>
</dbReference>
<proteinExistence type="predicted"/>
<evidence type="ECO:0000256" key="3">
    <source>
        <dbReference type="ARBA" id="ARBA00023139"/>
    </source>
</evidence>
<evidence type="ECO:0000256" key="4">
    <source>
        <dbReference type="ARBA" id="ARBA00023288"/>
    </source>
</evidence>
<keyword evidence="3" id="KW-0564">Palmitate</keyword>
<dbReference type="InterPro" id="IPR038670">
    <property type="entry name" value="HslJ-like_sf"/>
</dbReference>
<dbReference type="Gene3D" id="2.40.128.270">
    <property type="match status" value="1"/>
</dbReference>
<comment type="caution">
    <text evidence="7">The sequence shown here is derived from an EMBL/GenBank/DDBJ whole genome shotgun (WGS) entry which is preliminary data.</text>
</comment>
<dbReference type="SUPFAM" id="SSF141488">
    <property type="entry name" value="YdhA-like"/>
    <property type="match status" value="1"/>
</dbReference>
<name>A0A7Z7ESY8_9GAMM</name>
<evidence type="ECO:0000256" key="2">
    <source>
        <dbReference type="ARBA" id="ARBA00023136"/>
    </source>
</evidence>
<evidence type="ECO:0008006" key="9">
    <source>
        <dbReference type="Google" id="ProtNLM"/>
    </source>
</evidence>
<keyword evidence="2" id="KW-0472">Membrane</keyword>